<evidence type="ECO:0000313" key="1">
    <source>
        <dbReference type="EMBL" id="KAK7458654.1"/>
    </source>
</evidence>
<dbReference type="AlphaFoldDB" id="A0ABD0J408"/>
<reference evidence="1 2" key="1">
    <citation type="journal article" date="2023" name="Sci. Data">
        <title>Genome assembly of the Korean intertidal mud-creeper Batillaria attramentaria.</title>
        <authorList>
            <person name="Patra A.K."/>
            <person name="Ho P.T."/>
            <person name="Jun S."/>
            <person name="Lee S.J."/>
            <person name="Kim Y."/>
            <person name="Won Y.J."/>
        </authorList>
    </citation>
    <scope>NUCLEOTIDE SEQUENCE [LARGE SCALE GENOMIC DNA]</scope>
    <source>
        <strain evidence="1">Wonlab-2016</strain>
    </source>
</reference>
<dbReference type="EMBL" id="JACVVK020000664">
    <property type="protein sequence ID" value="KAK7458654.1"/>
    <property type="molecule type" value="Genomic_DNA"/>
</dbReference>
<name>A0ABD0J408_9CAEN</name>
<evidence type="ECO:0000313" key="2">
    <source>
        <dbReference type="Proteomes" id="UP001519460"/>
    </source>
</evidence>
<protein>
    <submittedName>
        <fullName evidence="1">Uncharacterized protein</fullName>
    </submittedName>
</protein>
<proteinExistence type="predicted"/>
<keyword evidence="2" id="KW-1185">Reference proteome</keyword>
<gene>
    <name evidence="1" type="ORF">BaRGS_00039106</name>
</gene>
<accession>A0ABD0J408</accession>
<dbReference type="Proteomes" id="UP001519460">
    <property type="component" value="Unassembled WGS sequence"/>
</dbReference>
<sequence>MRVLGVKKHTSTVNLDISKIHTGHHYQQHKPACTSSGQVVHHSRFVQLLENHISSQREVQQSPISNIRLPEADSVRMKALQTALMSLPGPISQCDCYWGCPNQLHAESATRA</sequence>
<comment type="caution">
    <text evidence="1">The sequence shown here is derived from an EMBL/GenBank/DDBJ whole genome shotgun (WGS) entry which is preliminary data.</text>
</comment>
<organism evidence="1 2">
    <name type="scientific">Batillaria attramentaria</name>
    <dbReference type="NCBI Taxonomy" id="370345"/>
    <lineage>
        <taxon>Eukaryota</taxon>
        <taxon>Metazoa</taxon>
        <taxon>Spiralia</taxon>
        <taxon>Lophotrochozoa</taxon>
        <taxon>Mollusca</taxon>
        <taxon>Gastropoda</taxon>
        <taxon>Caenogastropoda</taxon>
        <taxon>Sorbeoconcha</taxon>
        <taxon>Cerithioidea</taxon>
        <taxon>Batillariidae</taxon>
        <taxon>Batillaria</taxon>
    </lineage>
</organism>